<evidence type="ECO:0000256" key="2">
    <source>
        <dbReference type="SAM" id="Coils"/>
    </source>
</evidence>
<organism evidence="5 6">
    <name type="scientific">Podospora appendiculata</name>
    <dbReference type="NCBI Taxonomy" id="314037"/>
    <lineage>
        <taxon>Eukaryota</taxon>
        <taxon>Fungi</taxon>
        <taxon>Dikarya</taxon>
        <taxon>Ascomycota</taxon>
        <taxon>Pezizomycotina</taxon>
        <taxon>Sordariomycetes</taxon>
        <taxon>Sordariomycetidae</taxon>
        <taxon>Sordariales</taxon>
        <taxon>Podosporaceae</taxon>
        <taxon>Podospora</taxon>
    </lineage>
</organism>
<dbReference type="Proteomes" id="UP001270362">
    <property type="component" value="Unassembled WGS sequence"/>
</dbReference>
<gene>
    <name evidence="5" type="ORF">B0T22DRAFT_180450</name>
</gene>
<evidence type="ECO:0000256" key="1">
    <source>
        <dbReference type="ARBA" id="ARBA00022737"/>
    </source>
</evidence>
<dbReference type="Pfam" id="PF24883">
    <property type="entry name" value="NPHP3_N"/>
    <property type="match status" value="1"/>
</dbReference>
<dbReference type="PANTHER" id="PTHR10039:SF5">
    <property type="entry name" value="NACHT DOMAIN-CONTAINING PROTEIN"/>
    <property type="match status" value="1"/>
</dbReference>
<comment type="caution">
    <text evidence="5">The sequence shown here is derived from an EMBL/GenBank/DDBJ whole genome shotgun (WGS) entry which is preliminary data.</text>
</comment>
<keyword evidence="1" id="KW-0677">Repeat</keyword>
<reference evidence="5" key="2">
    <citation type="submission" date="2023-06" db="EMBL/GenBank/DDBJ databases">
        <authorList>
            <consortium name="Lawrence Berkeley National Laboratory"/>
            <person name="Haridas S."/>
            <person name="Hensen N."/>
            <person name="Bonometti L."/>
            <person name="Westerberg I."/>
            <person name="Brannstrom I.O."/>
            <person name="Guillou S."/>
            <person name="Cros-Aarteil S."/>
            <person name="Calhoun S."/>
            <person name="Kuo A."/>
            <person name="Mondo S."/>
            <person name="Pangilinan J."/>
            <person name="Riley R."/>
            <person name="Labutti K."/>
            <person name="Andreopoulos B."/>
            <person name="Lipzen A."/>
            <person name="Chen C."/>
            <person name="Yanf M."/>
            <person name="Daum C."/>
            <person name="Ng V."/>
            <person name="Clum A."/>
            <person name="Steindorff A."/>
            <person name="Ohm R."/>
            <person name="Martin F."/>
            <person name="Silar P."/>
            <person name="Natvig D."/>
            <person name="Lalanne C."/>
            <person name="Gautier V."/>
            <person name="Ament-Velasquez S.L."/>
            <person name="Kruys A."/>
            <person name="Hutchinson M.I."/>
            <person name="Powell A.J."/>
            <person name="Barry K."/>
            <person name="Miller A.N."/>
            <person name="Grigoriev I.V."/>
            <person name="Debuchy R."/>
            <person name="Gladieux P."/>
            <person name="Thoren M.H."/>
            <person name="Johannesson H."/>
        </authorList>
    </citation>
    <scope>NUCLEOTIDE SEQUENCE</scope>
    <source>
        <strain evidence="5">CBS 314.62</strain>
    </source>
</reference>
<proteinExistence type="predicted"/>
<keyword evidence="6" id="KW-1185">Reference proteome</keyword>
<evidence type="ECO:0000256" key="3">
    <source>
        <dbReference type="SAM" id="MobiDB-lite"/>
    </source>
</evidence>
<dbReference type="PANTHER" id="PTHR10039">
    <property type="entry name" value="AMELOGENIN"/>
    <property type="match status" value="1"/>
</dbReference>
<keyword evidence="2" id="KW-0175">Coiled coil</keyword>
<dbReference type="AlphaFoldDB" id="A0AAE0XC32"/>
<feature type="compositionally biased region" description="Low complexity" evidence="3">
    <location>
        <begin position="265"/>
        <end position="284"/>
    </location>
</feature>
<evidence type="ECO:0000313" key="6">
    <source>
        <dbReference type="Proteomes" id="UP001270362"/>
    </source>
</evidence>
<reference evidence="5" key="1">
    <citation type="journal article" date="2023" name="Mol. Phylogenet. Evol.">
        <title>Genome-scale phylogeny and comparative genomics of the fungal order Sordariales.</title>
        <authorList>
            <person name="Hensen N."/>
            <person name="Bonometti L."/>
            <person name="Westerberg I."/>
            <person name="Brannstrom I.O."/>
            <person name="Guillou S."/>
            <person name="Cros-Aarteil S."/>
            <person name="Calhoun S."/>
            <person name="Haridas S."/>
            <person name="Kuo A."/>
            <person name="Mondo S."/>
            <person name="Pangilinan J."/>
            <person name="Riley R."/>
            <person name="LaButti K."/>
            <person name="Andreopoulos B."/>
            <person name="Lipzen A."/>
            <person name="Chen C."/>
            <person name="Yan M."/>
            <person name="Daum C."/>
            <person name="Ng V."/>
            <person name="Clum A."/>
            <person name="Steindorff A."/>
            <person name="Ohm R.A."/>
            <person name="Martin F."/>
            <person name="Silar P."/>
            <person name="Natvig D.O."/>
            <person name="Lalanne C."/>
            <person name="Gautier V."/>
            <person name="Ament-Velasquez S.L."/>
            <person name="Kruys A."/>
            <person name="Hutchinson M.I."/>
            <person name="Powell A.J."/>
            <person name="Barry K."/>
            <person name="Miller A.N."/>
            <person name="Grigoriev I.V."/>
            <person name="Debuchy R."/>
            <person name="Gladieux P."/>
            <person name="Hiltunen Thoren M."/>
            <person name="Johannesson H."/>
        </authorList>
    </citation>
    <scope>NUCLEOTIDE SEQUENCE</scope>
    <source>
        <strain evidence="5">CBS 314.62</strain>
    </source>
</reference>
<protein>
    <recommendedName>
        <fullName evidence="4">Nephrocystin 3-like N-terminal domain-containing protein</fullName>
    </recommendedName>
</protein>
<name>A0AAE0XC32_9PEZI</name>
<dbReference type="InterPro" id="IPR056884">
    <property type="entry name" value="NPHP3-like_N"/>
</dbReference>
<dbReference type="EMBL" id="JAULSO010000002">
    <property type="protein sequence ID" value="KAK3689833.1"/>
    <property type="molecule type" value="Genomic_DNA"/>
</dbReference>
<accession>A0AAE0XC32</accession>
<evidence type="ECO:0000259" key="4">
    <source>
        <dbReference type="Pfam" id="PF24883"/>
    </source>
</evidence>
<sequence length="293" mass="32557">MARSRRERSELETLQSDLKARSEALRDAIAVATRVDIVALKQDLSNMGQAQSQSMEKLTAIKALVRDIFQDMSRLEAALKEAQESASSVNHAAILRALKPQSANSREDEIAERYGETFDWILEPPASGSEPQNMKACGIDFVGWLRDGSGVFHIAGKPGSGKSTLFKFLVGDPRAAKHLEDWAASADKKLVMCKFLFWKYRSDSQRTMAGMYRGLLYDACKSSAGLAKLLLPEFWGSNKPDILNREIRRAFRRIWTEPQSVSRTQSGSQAQSVSQGQSGSQTQSDPILRLRSV</sequence>
<feature type="domain" description="Nephrocystin 3-like N-terminal" evidence="4">
    <location>
        <begin position="141"/>
        <end position="258"/>
    </location>
</feature>
<feature type="region of interest" description="Disordered" evidence="3">
    <location>
        <begin position="259"/>
        <end position="293"/>
    </location>
</feature>
<evidence type="ECO:0000313" key="5">
    <source>
        <dbReference type="EMBL" id="KAK3689833.1"/>
    </source>
</evidence>
<feature type="coiled-coil region" evidence="2">
    <location>
        <begin position="65"/>
        <end position="92"/>
    </location>
</feature>